<feature type="domain" description="VWFA" evidence="4">
    <location>
        <begin position="179"/>
        <end position="350"/>
    </location>
</feature>
<feature type="chain" id="PRO_5012757774" description="VWFA domain-containing protein" evidence="3">
    <location>
        <begin position="16"/>
        <end position="663"/>
    </location>
</feature>
<dbReference type="SUPFAM" id="SSF53300">
    <property type="entry name" value="vWA-like"/>
    <property type="match status" value="1"/>
</dbReference>
<evidence type="ECO:0000256" key="3">
    <source>
        <dbReference type="SAM" id="SignalP"/>
    </source>
</evidence>
<protein>
    <recommendedName>
        <fullName evidence="4">VWFA domain-containing protein</fullName>
    </recommendedName>
</protein>
<dbReference type="InParanoid" id="A0A1Z5JF49"/>
<dbReference type="Pfam" id="PF13519">
    <property type="entry name" value="VWA_2"/>
    <property type="match status" value="1"/>
</dbReference>
<accession>A0A1Z5JF49</accession>
<dbReference type="EMBL" id="BDSP01000053">
    <property type="protein sequence ID" value="GAX12566.1"/>
    <property type="molecule type" value="Genomic_DNA"/>
</dbReference>
<dbReference type="PANTHER" id="PTHR10166:SF37">
    <property type="entry name" value="STOLID, ISOFORM H"/>
    <property type="match status" value="1"/>
</dbReference>
<feature type="region of interest" description="Disordered" evidence="1">
    <location>
        <begin position="578"/>
        <end position="598"/>
    </location>
</feature>
<dbReference type="InterPro" id="IPR051173">
    <property type="entry name" value="Ca_channel_alpha-2/delta"/>
</dbReference>
<comment type="caution">
    <text evidence="5">The sequence shown here is derived from an EMBL/GenBank/DDBJ whole genome shotgun (WGS) entry which is preliminary data.</text>
</comment>
<proteinExistence type="predicted"/>
<dbReference type="Proteomes" id="UP000198406">
    <property type="component" value="Unassembled WGS sequence"/>
</dbReference>
<dbReference type="PROSITE" id="PS50234">
    <property type="entry name" value="VWFA"/>
    <property type="match status" value="1"/>
</dbReference>
<dbReference type="AlphaFoldDB" id="A0A1Z5JF49"/>
<sequence>MKLLTVLLTGTFVIGLNTTSFDDTAFLWERKVLALRDRIEYEFTIRCDSLAACEGKNYHECDSELPNPTCPFTNDTLEGCGEGCSGWMDETTSIYRPPPNRTLTDQRLIEDICLGRVVADWFKDQLQQDDELGVKPWAAYFGSKEGAFQIVPGRPSKVCDAYDCTTRDWYGGVSGGARNVVLVLDKSGSMGQGQRFGLMKAAAARVINTLTPSDRVAVVFFDKAVNALADQGQYLLPATKENKQILVSLIEKEEKGDGTDMYGGLKKAFDILDDSRDNGVAVNCNSAILFISDGIVKPSDTDGPDMLKGMVEERIKNATARGNPLKLFTYSVTNGEETEESNHPFLAELACLVDGFWAPIQSDKDIVAAMSGYNLVFAAGLSSSENSQRTAWTEPYEFWNGEIGITVSAAVYDRSVTPARYIGVVGIDILQKPLIGAFVDADEAISRLARRSIESCPRFTATPCELEAIRYATGGSQCSPASECLENIQQAVLPLCPPASLLPTNLKENNNMEGLTYQERGCCGCAVLPTLPPFMNVVTATPTRSPVVTSAAPTTPPSLRPTSKPTLIPTAVPVVAAPLPPSEPSKEEKTSSAPNPQEETPWDIIILGISGGATGCIVGFVCYIFRRVVEQWIELLVARINNWIGRMVDWIGRMVNWIGRMVN</sequence>
<feature type="signal peptide" evidence="3">
    <location>
        <begin position="1"/>
        <end position="15"/>
    </location>
</feature>
<dbReference type="OrthoDB" id="202775at2759"/>
<evidence type="ECO:0000313" key="6">
    <source>
        <dbReference type="Proteomes" id="UP000198406"/>
    </source>
</evidence>
<keyword evidence="6" id="KW-1185">Reference proteome</keyword>
<gene>
    <name evidence="5" type="ORF">FisN_13Lu031</name>
</gene>
<dbReference type="PANTHER" id="PTHR10166">
    <property type="entry name" value="VOLTAGE-DEPENDENT CALCIUM CHANNEL SUBUNIT ALPHA-2/DELTA-RELATED"/>
    <property type="match status" value="1"/>
</dbReference>
<dbReference type="InterPro" id="IPR036465">
    <property type="entry name" value="vWFA_dom_sf"/>
</dbReference>
<dbReference type="GO" id="GO:0005245">
    <property type="term" value="F:voltage-gated calcium channel activity"/>
    <property type="evidence" value="ECO:0007669"/>
    <property type="project" value="TreeGrafter"/>
</dbReference>
<keyword evidence="2" id="KW-0472">Membrane</keyword>
<dbReference type="InterPro" id="IPR002035">
    <property type="entry name" value="VWF_A"/>
</dbReference>
<reference evidence="5 6" key="1">
    <citation type="journal article" date="2015" name="Plant Cell">
        <title>Oil accumulation by the oleaginous diatom Fistulifera solaris as revealed by the genome and transcriptome.</title>
        <authorList>
            <person name="Tanaka T."/>
            <person name="Maeda Y."/>
            <person name="Veluchamy A."/>
            <person name="Tanaka M."/>
            <person name="Abida H."/>
            <person name="Marechal E."/>
            <person name="Bowler C."/>
            <person name="Muto M."/>
            <person name="Sunaga Y."/>
            <person name="Tanaka M."/>
            <person name="Yoshino T."/>
            <person name="Taniguchi T."/>
            <person name="Fukuda Y."/>
            <person name="Nemoto M."/>
            <person name="Matsumoto M."/>
            <person name="Wong P.S."/>
            <person name="Aburatani S."/>
            <person name="Fujibuchi W."/>
        </authorList>
    </citation>
    <scope>NUCLEOTIDE SEQUENCE [LARGE SCALE GENOMIC DNA]</scope>
    <source>
        <strain evidence="5 6">JPCC DA0580</strain>
    </source>
</reference>
<dbReference type="Gene3D" id="3.30.450.20">
    <property type="entry name" value="PAS domain"/>
    <property type="match status" value="1"/>
</dbReference>
<organism evidence="5 6">
    <name type="scientific">Fistulifera solaris</name>
    <name type="common">Oleaginous diatom</name>
    <dbReference type="NCBI Taxonomy" id="1519565"/>
    <lineage>
        <taxon>Eukaryota</taxon>
        <taxon>Sar</taxon>
        <taxon>Stramenopiles</taxon>
        <taxon>Ochrophyta</taxon>
        <taxon>Bacillariophyta</taxon>
        <taxon>Bacillariophyceae</taxon>
        <taxon>Bacillariophycidae</taxon>
        <taxon>Naviculales</taxon>
        <taxon>Naviculaceae</taxon>
        <taxon>Fistulifera</taxon>
    </lineage>
</organism>
<evidence type="ECO:0000259" key="4">
    <source>
        <dbReference type="PROSITE" id="PS50234"/>
    </source>
</evidence>
<keyword evidence="3" id="KW-0732">Signal</keyword>
<dbReference type="Gene3D" id="3.40.50.410">
    <property type="entry name" value="von Willebrand factor, type A domain"/>
    <property type="match status" value="1"/>
</dbReference>
<evidence type="ECO:0000256" key="1">
    <source>
        <dbReference type="SAM" id="MobiDB-lite"/>
    </source>
</evidence>
<evidence type="ECO:0000256" key="2">
    <source>
        <dbReference type="SAM" id="Phobius"/>
    </source>
</evidence>
<dbReference type="SMART" id="SM00327">
    <property type="entry name" value="VWA"/>
    <property type="match status" value="1"/>
</dbReference>
<name>A0A1Z5JF49_FISSO</name>
<keyword evidence="2" id="KW-0812">Transmembrane</keyword>
<keyword evidence="2" id="KW-1133">Transmembrane helix</keyword>
<feature type="transmembrane region" description="Helical" evidence="2">
    <location>
        <begin position="604"/>
        <end position="625"/>
    </location>
</feature>
<dbReference type="GO" id="GO:0005891">
    <property type="term" value="C:voltage-gated calcium channel complex"/>
    <property type="evidence" value="ECO:0007669"/>
    <property type="project" value="TreeGrafter"/>
</dbReference>
<evidence type="ECO:0000313" key="5">
    <source>
        <dbReference type="EMBL" id="GAX12566.1"/>
    </source>
</evidence>